<dbReference type="Proteomes" id="UP000192920">
    <property type="component" value="Unassembled WGS sequence"/>
</dbReference>
<evidence type="ECO:0000313" key="3">
    <source>
        <dbReference type="Proteomes" id="UP000192920"/>
    </source>
</evidence>
<accession>A0A1Y6B9K3</accession>
<keyword evidence="1" id="KW-0732">Signal</keyword>
<dbReference type="Gene3D" id="2.40.128.100">
    <property type="entry name" value="OPCA outer membrane adhesin/invasin"/>
    <property type="match status" value="1"/>
</dbReference>
<sequence>MSKPLFTLVAVLALVPASFAFAAPQPDFTLGTELYHEKYEEEVGGAKFMQEEAWMAGLNGSARFFLADNHAVKFKGRYAQGESDYTGDYNGGPGYGSLRINGLDRYVYELHGAYEYTSPWEDHPVISSLGLGYRNLTDRLDQGGPGGYKRESEYWYATLAFESSFFLGTSYWQATPRVAYNYLLQGKQHSYLSSGELQNDQNKGHGFELAMSFSRPINLGARSTLSVTPFFRYWDIKKSESIYTLNGGLIYENYEPNNTTKEFGLNLSLGF</sequence>
<organism evidence="2 3">
    <name type="scientific">Pseudogulbenkiania subflava DSM 22618</name>
    <dbReference type="NCBI Taxonomy" id="1123014"/>
    <lineage>
        <taxon>Bacteria</taxon>
        <taxon>Pseudomonadati</taxon>
        <taxon>Pseudomonadota</taxon>
        <taxon>Betaproteobacteria</taxon>
        <taxon>Neisseriales</taxon>
        <taxon>Chromobacteriaceae</taxon>
        <taxon>Pseudogulbenkiania</taxon>
    </lineage>
</organism>
<feature type="signal peptide" evidence="1">
    <location>
        <begin position="1"/>
        <end position="22"/>
    </location>
</feature>
<dbReference type="AlphaFoldDB" id="A0A1Y6B9K3"/>
<protein>
    <submittedName>
        <fullName evidence="2">Uncharacterized protein</fullName>
    </submittedName>
</protein>
<dbReference type="EMBL" id="FXAG01000001">
    <property type="protein sequence ID" value="SME92892.1"/>
    <property type="molecule type" value="Genomic_DNA"/>
</dbReference>
<evidence type="ECO:0000313" key="2">
    <source>
        <dbReference type="EMBL" id="SME92892.1"/>
    </source>
</evidence>
<proteinExistence type="predicted"/>
<name>A0A1Y6B9K3_9NEIS</name>
<dbReference type="RefSeq" id="WP_085274517.1">
    <property type="nucleotide sequence ID" value="NZ_FXAG01000001.1"/>
</dbReference>
<dbReference type="SUPFAM" id="SSF69917">
    <property type="entry name" value="OMPT-like"/>
    <property type="match status" value="1"/>
</dbReference>
<keyword evidence="3" id="KW-1185">Reference proteome</keyword>
<dbReference type="InterPro" id="IPR020080">
    <property type="entry name" value="OM_adhesin/peptidase_omptin"/>
</dbReference>
<gene>
    <name evidence="2" type="ORF">SAMN02745746_00118</name>
</gene>
<evidence type="ECO:0000256" key="1">
    <source>
        <dbReference type="SAM" id="SignalP"/>
    </source>
</evidence>
<feature type="chain" id="PRO_5013187259" evidence="1">
    <location>
        <begin position="23"/>
        <end position="271"/>
    </location>
</feature>
<dbReference type="GO" id="GO:0004190">
    <property type="term" value="F:aspartic-type endopeptidase activity"/>
    <property type="evidence" value="ECO:0007669"/>
    <property type="project" value="InterPro"/>
</dbReference>
<reference evidence="3" key="1">
    <citation type="submission" date="2017-04" db="EMBL/GenBank/DDBJ databases">
        <authorList>
            <person name="Varghese N."/>
            <person name="Submissions S."/>
        </authorList>
    </citation>
    <scope>NUCLEOTIDE SEQUENCE [LARGE SCALE GENOMIC DNA]</scope>
    <source>
        <strain evidence="3">DSM 22618</strain>
    </source>
</reference>